<dbReference type="PROSITE" id="PS50893">
    <property type="entry name" value="ABC_TRANSPORTER_2"/>
    <property type="match status" value="2"/>
</dbReference>
<feature type="compositionally biased region" description="Low complexity" evidence="8">
    <location>
        <begin position="823"/>
        <end position="837"/>
    </location>
</feature>
<keyword evidence="2" id="KW-0813">Transport</keyword>
<feature type="region of interest" description="Disordered" evidence="8">
    <location>
        <begin position="820"/>
        <end position="864"/>
    </location>
</feature>
<gene>
    <name evidence="12" type="ORF">BOTBODRAFT_168162</name>
</gene>
<evidence type="ECO:0000256" key="9">
    <source>
        <dbReference type="SAM" id="Phobius"/>
    </source>
</evidence>
<dbReference type="InterPro" id="IPR003593">
    <property type="entry name" value="AAA+_ATPase"/>
</dbReference>
<accession>A0A067LSP2</accession>
<evidence type="ECO:0000256" key="2">
    <source>
        <dbReference type="ARBA" id="ARBA00022448"/>
    </source>
</evidence>
<dbReference type="EMBL" id="KL198144">
    <property type="protein sequence ID" value="KDQ06273.1"/>
    <property type="molecule type" value="Genomic_DNA"/>
</dbReference>
<dbReference type="SUPFAM" id="SSF90123">
    <property type="entry name" value="ABC transporter transmembrane region"/>
    <property type="match status" value="2"/>
</dbReference>
<feature type="domain" description="ABC transporter" evidence="10">
    <location>
        <begin position="1274"/>
        <end position="1512"/>
    </location>
</feature>
<dbReference type="InterPro" id="IPR027417">
    <property type="entry name" value="P-loop_NTPase"/>
</dbReference>
<feature type="transmembrane region" description="Helical" evidence="9">
    <location>
        <begin position="35"/>
        <end position="61"/>
    </location>
</feature>
<dbReference type="HOGENOM" id="CLU_000604_17_2_1"/>
<dbReference type="Pfam" id="PF00664">
    <property type="entry name" value="ABC_membrane"/>
    <property type="match status" value="2"/>
</dbReference>
<dbReference type="CDD" id="cd18578">
    <property type="entry name" value="ABC_6TM_Pgp_ABCB1_D2_like"/>
    <property type="match status" value="1"/>
</dbReference>
<dbReference type="PANTHER" id="PTHR43394">
    <property type="entry name" value="ATP-DEPENDENT PERMEASE MDL1, MITOCHONDRIAL"/>
    <property type="match status" value="1"/>
</dbReference>
<dbReference type="PROSITE" id="PS00211">
    <property type="entry name" value="ABC_TRANSPORTER_1"/>
    <property type="match status" value="2"/>
</dbReference>
<sequence>MTFIIGQTFDIFGRFPSGPNASQADRDRLLHDMSIAAFELIALAGGSLALSSVMSSLWIWVGERNVARLRRRVYESVAARELVWFDLQVTHEDGAVGTDGEAVGAGGMMSKFSNETDQVRSASSLNTGMLIQYGTTACACLVLAFVQSWLLTLVILSVIPLVIIVQGVSQSLAVPLYNRERACTAQAGTRVDRAVASIATVKAFNASKREQAAFANIVDQARVAYKRCAAIWGAAGGFTHFTLFAMFVQGYWFGSKLVREGKITPGQVTGVFWACLIASSNLQMCIPLLVVLTKGKSAMVSLLALIEAPTEYPAPEPTLDQHTSNHTVSGSTSTTLVSPPPAYSKSQSHTTLVRRPTALSKRAAHITRMAKITPSKCHGGFTLHEIRFAYPARPAVPVLNIKSMDLAAGETTFIVGGSGSGKSTVAQLLMGMYDVEPRTRFGYGGGSILLDDQELRVLDPTWVSEHVALVSQSCILFEMSIHDNVAIGLAGSSPSAPRTTAYTTSTSASAASYYRRKRPEDVTREEVENVCRAALMHEFVRDLPNGYDTMLGVGGQSLSGGQKQRLAIARAMMRDPTVLILDEATSALDATSRILVFEAIKQWRRNRTTIVITHDLSQITPDDFVYVMKAGSVVEEGYRYALEEEYYNNAQGRASGSGSGSGWSLGRSEFCKLLEQQSAPGGFPVQHTPELDMGEPVRGGETFEEEAAVVFERDERKLSAAWEVRQSKRLSLGGGLALRPPSMNMWMLDAVADLAKIGGGGGSGAGSRRVSTATTATAGAAPFRPYDLAAVRRSTFFPEAEARARALSNVRGSLSSVELVKMRPQSSLPPQSQSQSGSSGGKKKERRRSLQFEPTSPTTSSFTVNQKSKSRVAFDFDGADEWDEEFEREKQAMEASGAEANRKRSIKRVRSNPALNQITVDIPSSGSEPAALEKVPSIFKILARFYSTVPNKPVIFFGLLAAVANGAMTPVFSFLLARLFAQVGTGAKDASLITTFALMVLAAAAGDGLAVGCKFFFLESGSMTWAVELRKRCFQRVMQQDKAFFDAPDNAPQQIVQRIIADADEARSLISTVLGPFVVVATMLSVGLIWAMAIGWQLTLVGIAIGPVFAVCMALQTMYLGRFEVRNKRAREVVAKKFYESVANVRAIRAMTLGSVFKREFEIAIEDALEVGVRGAFVAGLGYGVANGLIYAAEALLFYVSAVFMARGEYSYQQMLEVLNLVVFSVSVASQMMTFVPKIAKAKQAAHDLGYLLKLTEETSESHGQLRHPIKGDIIFDNVTFSYPQRPDAPVLTGLSCQIKEGETVAIVGSSGSGKSTIAALLQRLYEPTEGSIKIGRFPLSDTEVVWLRNRITVVSQQPALFDATVTENICYGSENAIPFSEVERAARDANLHDFIMGLPKAYDTMLGENAGLISGGQAQRLQIARALVNGHANVLIFDECTSALDSTNQAAVMATMKKAAIGRTAIVVTHKVSVMQMCDRIIVLHEGVVAEEGSYEALMQRKGTFHRLASGGEWAGE</sequence>
<dbReference type="InParanoid" id="A0A067LSP2"/>
<dbReference type="CDD" id="cd18577">
    <property type="entry name" value="ABC_6TM_Pgp_ABCB1_D1_like"/>
    <property type="match status" value="1"/>
</dbReference>
<evidence type="ECO:0000256" key="6">
    <source>
        <dbReference type="ARBA" id="ARBA00022989"/>
    </source>
</evidence>
<evidence type="ECO:0000256" key="7">
    <source>
        <dbReference type="ARBA" id="ARBA00023136"/>
    </source>
</evidence>
<evidence type="ECO:0000259" key="11">
    <source>
        <dbReference type="PROSITE" id="PS50929"/>
    </source>
</evidence>
<feature type="domain" description="ABC transmembrane type-1" evidence="11">
    <location>
        <begin position="1"/>
        <end position="294"/>
    </location>
</feature>
<dbReference type="Proteomes" id="UP000027195">
    <property type="component" value="Unassembled WGS sequence"/>
</dbReference>
<feature type="transmembrane region" description="Helical" evidence="9">
    <location>
        <begin position="954"/>
        <end position="980"/>
    </location>
</feature>
<proteinExistence type="predicted"/>
<dbReference type="PANTHER" id="PTHR43394:SF1">
    <property type="entry name" value="ATP-BINDING CASSETTE SUB-FAMILY B MEMBER 10, MITOCHONDRIAL"/>
    <property type="match status" value="1"/>
</dbReference>
<dbReference type="InterPro" id="IPR003439">
    <property type="entry name" value="ABC_transporter-like_ATP-bd"/>
</dbReference>
<evidence type="ECO:0000256" key="8">
    <source>
        <dbReference type="SAM" id="MobiDB-lite"/>
    </source>
</evidence>
<keyword evidence="7 9" id="KW-0472">Membrane</keyword>
<dbReference type="InterPro" id="IPR011527">
    <property type="entry name" value="ABC1_TM_dom"/>
</dbReference>
<dbReference type="Pfam" id="PF00005">
    <property type="entry name" value="ABC_tran"/>
    <property type="match status" value="2"/>
</dbReference>
<keyword evidence="4" id="KW-0547">Nucleotide-binding</keyword>
<feature type="transmembrane region" description="Helical" evidence="9">
    <location>
        <begin position="1184"/>
        <end position="1206"/>
    </location>
</feature>
<keyword evidence="3 9" id="KW-0812">Transmembrane</keyword>
<dbReference type="STRING" id="930990.A0A067LSP2"/>
<dbReference type="SUPFAM" id="SSF52540">
    <property type="entry name" value="P-loop containing nucleoside triphosphate hydrolases"/>
    <property type="match status" value="2"/>
</dbReference>
<keyword evidence="6 9" id="KW-1133">Transmembrane helix</keyword>
<name>A0A067LSP2_BOTB1</name>
<feature type="domain" description="ABC transporter" evidence="10">
    <location>
        <begin position="381"/>
        <end position="655"/>
    </location>
</feature>
<evidence type="ECO:0000256" key="5">
    <source>
        <dbReference type="ARBA" id="ARBA00022840"/>
    </source>
</evidence>
<dbReference type="GO" id="GO:0016887">
    <property type="term" value="F:ATP hydrolysis activity"/>
    <property type="evidence" value="ECO:0007669"/>
    <property type="project" value="InterPro"/>
</dbReference>
<dbReference type="PROSITE" id="PS50929">
    <property type="entry name" value="ABC_TM1F"/>
    <property type="match status" value="2"/>
</dbReference>
<evidence type="ECO:0000256" key="1">
    <source>
        <dbReference type="ARBA" id="ARBA00004141"/>
    </source>
</evidence>
<feature type="region of interest" description="Disordered" evidence="8">
    <location>
        <begin position="314"/>
        <end position="351"/>
    </location>
</feature>
<feature type="transmembrane region" description="Helical" evidence="9">
    <location>
        <begin position="992"/>
        <end position="1017"/>
    </location>
</feature>
<evidence type="ECO:0000313" key="13">
    <source>
        <dbReference type="Proteomes" id="UP000027195"/>
    </source>
</evidence>
<comment type="subcellular location">
    <subcellularLocation>
        <location evidence="1">Membrane</location>
        <topology evidence="1">Multi-pass membrane protein</topology>
    </subcellularLocation>
</comment>
<feature type="domain" description="ABC transmembrane type-1" evidence="11">
    <location>
        <begin position="956"/>
        <end position="1241"/>
    </location>
</feature>
<dbReference type="GO" id="GO:0005737">
    <property type="term" value="C:cytoplasm"/>
    <property type="evidence" value="ECO:0007669"/>
    <property type="project" value="UniProtKB-ARBA"/>
</dbReference>
<organism evidence="12 13">
    <name type="scientific">Botryobasidium botryosum (strain FD-172 SS1)</name>
    <dbReference type="NCBI Taxonomy" id="930990"/>
    <lineage>
        <taxon>Eukaryota</taxon>
        <taxon>Fungi</taxon>
        <taxon>Dikarya</taxon>
        <taxon>Basidiomycota</taxon>
        <taxon>Agaricomycotina</taxon>
        <taxon>Agaricomycetes</taxon>
        <taxon>Cantharellales</taxon>
        <taxon>Botryobasidiaceae</taxon>
        <taxon>Botryobasidium</taxon>
    </lineage>
</organism>
<dbReference type="Gene3D" id="1.20.1560.10">
    <property type="entry name" value="ABC transporter type 1, transmembrane domain"/>
    <property type="match status" value="4"/>
</dbReference>
<evidence type="ECO:0000259" key="10">
    <source>
        <dbReference type="PROSITE" id="PS50893"/>
    </source>
</evidence>
<dbReference type="GO" id="GO:0015421">
    <property type="term" value="F:ABC-type oligopeptide transporter activity"/>
    <property type="evidence" value="ECO:0007669"/>
    <property type="project" value="TreeGrafter"/>
</dbReference>
<feature type="transmembrane region" description="Helical" evidence="9">
    <location>
        <begin position="1073"/>
        <end position="1094"/>
    </location>
</feature>
<dbReference type="InterPro" id="IPR036640">
    <property type="entry name" value="ABC1_TM_sf"/>
</dbReference>
<dbReference type="OrthoDB" id="6500128at2759"/>
<dbReference type="FunFam" id="3.40.50.300:FF:000836">
    <property type="entry name" value="ABC transporter B family member 25"/>
    <property type="match status" value="1"/>
</dbReference>
<evidence type="ECO:0000313" key="12">
    <source>
        <dbReference type="EMBL" id="KDQ06273.1"/>
    </source>
</evidence>
<feature type="transmembrane region" description="Helical" evidence="9">
    <location>
        <begin position="1100"/>
        <end position="1121"/>
    </location>
</feature>
<dbReference type="FunCoup" id="A0A067LSP2">
    <property type="interactions" value="29"/>
</dbReference>
<dbReference type="GO" id="GO:0016020">
    <property type="term" value="C:membrane"/>
    <property type="evidence" value="ECO:0007669"/>
    <property type="project" value="UniProtKB-SubCell"/>
</dbReference>
<protein>
    <recommendedName>
        <fullName evidence="14">P-loop containing nucleoside triphosphate hydrolase protein</fullName>
    </recommendedName>
</protein>
<evidence type="ECO:0008006" key="14">
    <source>
        <dbReference type="Google" id="ProtNLM"/>
    </source>
</evidence>
<dbReference type="Gene3D" id="3.40.50.300">
    <property type="entry name" value="P-loop containing nucleotide triphosphate hydrolases"/>
    <property type="match status" value="2"/>
</dbReference>
<feature type="transmembrane region" description="Helical" evidence="9">
    <location>
        <begin position="229"/>
        <end position="251"/>
    </location>
</feature>
<evidence type="ECO:0000256" key="3">
    <source>
        <dbReference type="ARBA" id="ARBA00022692"/>
    </source>
</evidence>
<dbReference type="GO" id="GO:0005524">
    <property type="term" value="F:ATP binding"/>
    <property type="evidence" value="ECO:0007669"/>
    <property type="project" value="UniProtKB-KW"/>
</dbReference>
<dbReference type="InterPro" id="IPR017871">
    <property type="entry name" value="ABC_transporter-like_CS"/>
</dbReference>
<feature type="transmembrane region" description="Helical" evidence="9">
    <location>
        <begin position="1218"/>
        <end position="1236"/>
    </location>
</feature>
<keyword evidence="13" id="KW-1185">Reference proteome</keyword>
<keyword evidence="5" id="KW-0067">ATP-binding</keyword>
<dbReference type="SMART" id="SM00382">
    <property type="entry name" value="AAA"/>
    <property type="match status" value="2"/>
</dbReference>
<evidence type="ECO:0000256" key="4">
    <source>
        <dbReference type="ARBA" id="ARBA00022741"/>
    </source>
</evidence>
<reference evidence="13" key="1">
    <citation type="journal article" date="2014" name="Proc. Natl. Acad. Sci. U.S.A.">
        <title>Extensive sampling of basidiomycete genomes demonstrates inadequacy of the white-rot/brown-rot paradigm for wood decay fungi.</title>
        <authorList>
            <person name="Riley R."/>
            <person name="Salamov A.A."/>
            <person name="Brown D.W."/>
            <person name="Nagy L.G."/>
            <person name="Floudas D."/>
            <person name="Held B.W."/>
            <person name="Levasseur A."/>
            <person name="Lombard V."/>
            <person name="Morin E."/>
            <person name="Otillar R."/>
            <person name="Lindquist E.A."/>
            <person name="Sun H."/>
            <person name="LaButti K.M."/>
            <person name="Schmutz J."/>
            <person name="Jabbour D."/>
            <person name="Luo H."/>
            <person name="Baker S.E."/>
            <person name="Pisabarro A.G."/>
            <person name="Walton J.D."/>
            <person name="Blanchette R.A."/>
            <person name="Henrissat B."/>
            <person name="Martin F."/>
            <person name="Cullen D."/>
            <person name="Hibbett D.S."/>
            <person name="Grigoriev I.V."/>
        </authorList>
    </citation>
    <scope>NUCLEOTIDE SEQUENCE [LARGE SCALE GENOMIC DNA]</scope>
    <source>
        <strain evidence="13">FD-172 SS1</strain>
    </source>
</reference>
<feature type="transmembrane region" description="Helical" evidence="9">
    <location>
        <begin position="130"/>
        <end position="149"/>
    </location>
</feature>
<feature type="transmembrane region" description="Helical" evidence="9">
    <location>
        <begin position="155"/>
        <end position="177"/>
    </location>
</feature>
<feature type="compositionally biased region" description="Low complexity" evidence="8">
    <location>
        <begin position="327"/>
        <end position="337"/>
    </location>
</feature>
<dbReference type="InterPro" id="IPR039421">
    <property type="entry name" value="Type_1_exporter"/>
</dbReference>